<sequence>MVVRVPLFALSILVWLSCGVARQGPPISQDGECAGLSFADVGPAVLKKDEVVMGIDIDRYTGLWYQIADSILPRCTFGVGCSCTGTLYEAALDADTDRPFIEVNNICRREIPVPPSEGRADPIEDPDSKGLIEGRLYVQFAPDRDELTFPPTGVTILDQPEFFFSRVGNYWIIYLEPAEGETLEEGKEPYEIAVIGSPDNTTLFILSRKPEVSDEDYERILQAIVDLGYDLDTVQLKKTEQGGDCPPLEDLLAEIGVEVPEDTTPDKTTSTTEKPTEAPTKKPTKKPCASK</sequence>
<dbReference type="Proteomes" id="UP000041254">
    <property type="component" value="Unassembled WGS sequence"/>
</dbReference>
<proteinExistence type="predicted"/>
<dbReference type="SUPFAM" id="SSF50814">
    <property type="entry name" value="Lipocalins"/>
    <property type="match status" value="1"/>
</dbReference>
<feature type="region of interest" description="Disordered" evidence="1">
    <location>
        <begin position="257"/>
        <end position="291"/>
    </location>
</feature>
<dbReference type="PhylomeDB" id="A0A0G4G8S8"/>
<dbReference type="Pfam" id="PF08212">
    <property type="entry name" value="Lipocalin_2"/>
    <property type="match status" value="1"/>
</dbReference>
<dbReference type="Gene3D" id="2.40.128.20">
    <property type="match status" value="1"/>
</dbReference>
<dbReference type="VEuPathDB" id="CryptoDB:Vbra_22046"/>
<dbReference type="InterPro" id="IPR000566">
    <property type="entry name" value="Lipocln_cytosolic_FA-bd_dom"/>
</dbReference>
<evidence type="ECO:0000259" key="3">
    <source>
        <dbReference type="Pfam" id="PF08212"/>
    </source>
</evidence>
<keyword evidence="5" id="KW-1185">Reference proteome</keyword>
<dbReference type="PROSITE" id="PS51257">
    <property type="entry name" value="PROKAR_LIPOPROTEIN"/>
    <property type="match status" value="1"/>
</dbReference>
<feature type="signal peptide" evidence="2">
    <location>
        <begin position="1"/>
        <end position="21"/>
    </location>
</feature>
<accession>A0A0G4G8S8</accession>
<dbReference type="InterPro" id="IPR012674">
    <property type="entry name" value="Calycin"/>
</dbReference>
<evidence type="ECO:0000256" key="1">
    <source>
        <dbReference type="SAM" id="MobiDB-lite"/>
    </source>
</evidence>
<dbReference type="PANTHER" id="PTHR10612:SF34">
    <property type="entry name" value="APOLIPOPROTEIN D"/>
    <property type="match status" value="1"/>
</dbReference>
<keyword evidence="2" id="KW-0732">Signal</keyword>
<dbReference type="InParanoid" id="A0A0G4G8S8"/>
<protein>
    <recommendedName>
        <fullName evidence="3">Lipocalin/cytosolic fatty-acid binding domain-containing protein</fullName>
    </recommendedName>
</protein>
<evidence type="ECO:0000313" key="4">
    <source>
        <dbReference type="EMBL" id="CEM25251.1"/>
    </source>
</evidence>
<dbReference type="EMBL" id="CDMY01000593">
    <property type="protein sequence ID" value="CEM25251.1"/>
    <property type="molecule type" value="Genomic_DNA"/>
</dbReference>
<reference evidence="4 5" key="1">
    <citation type="submission" date="2014-11" db="EMBL/GenBank/DDBJ databases">
        <authorList>
            <person name="Zhu J."/>
            <person name="Qi W."/>
            <person name="Song R."/>
        </authorList>
    </citation>
    <scope>NUCLEOTIDE SEQUENCE [LARGE SCALE GENOMIC DNA]</scope>
</reference>
<feature type="domain" description="Lipocalin/cytosolic fatty-acid binding" evidence="3">
    <location>
        <begin position="55"/>
        <end position="235"/>
    </location>
</feature>
<dbReference type="GO" id="GO:0006950">
    <property type="term" value="P:response to stress"/>
    <property type="evidence" value="ECO:0007669"/>
    <property type="project" value="UniProtKB-ARBA"/>
</dbReference>
<organism evidence="4 5">
    <name type="scientific">Vitrella brassicaformis (strain CCMP3155)</name>
    <dbReference type="NCBI Taxonomy" id="1169540"/>
    <lineage>
        <taxon>Eukaryota</taxon>
        <taxon>Sar</taxon>
        <taxon>Alveolata</taxon>
        <taxon>Colpodellida</taxon>
        <taxon>Vitrellaceae</taxon>
        <taxon>Vitrella</taxon>
    </lineage>
</organism>
<gene>
    <name evidence="4" type="ORF">Vbra_22046</name>
</gene>
<evidence type="ECO:0000313" key="5">
    <source>
        <dbReference type="Proteomes" id="UP000041254"/>
    </source>
</evidence>
<feature type="chain" id="PRO_5005190128" description="Lipocalin/cytosolic fatty-acid binding domain-containing protein" evidence="2">
    <location>
        <begin position="22"/>
        <end position="291"/>
    </location>
</feature>
<dbReference type="OrthoDB" id="565904at2759"/>
<evidence type="ECO:0000256" key="2">
    <source>
        <dbReference type="SAM" id="SignalP"/>
    </source>
</evidence>
<dbReference type="PANTHER" id="PTHR10612">
    <property type="entry name" value="APOLIPOPROTEIN D"/>
    <property type="match status" value="1"/>
</dbReference>
<dbReference type="AlphaFoldDB" id="A0A0G4G8S8"/>
<name>A0A0G4G8S8_VITBC</name>